<proteinExistence type="predicted"/>
<dbReference type="PROSITE" id="PS50222">
    <property type="entry name" value="EF_HAND_2"/>
    <property type="match status" value="2"/>
</dbReference>
<dbReference type="Gene3D" id="1.10.238.10">
    <property type="entry name" value="EF-hand"/>
    <property type="match status" value="1"/>
</dbReference>
<dbReference type="PROSITE" id="PS00018">
    <property type="entry name" value="EF_HAND_1"/>
    <property type="match status" value="2"/>
</dbReference>
<evidence type="ECO:0000313" key="5">
    <source>
        <dbReference type="EnsemblPlants" id="KEH40040"/>
    </source>
</evidence>
<dbReference type="EMBL" id="CM001217">
    <property type="protein sequence ID" value="KEH40040.1"/>
    <property type="molecule type" value="Genomic_DNA"/>
</dbReference>
<evidence type="ECO:0000259" key="2">
    <source>
        <dbReference type="PROSITE" id="PS50222"/>
    </source>
</evidence>
<dbReference type="EMBL" id="PSQE01000001">
    <property type="protein sequence ID" value="RHN77328.1"/>
    <property type="molecule type" value="Genomic_DNA"/>
</dbReference>
<dbReference type="InterPro" id="IPR018247">
    <property type="entry name" value="EF_Hand_1_Ca_BS"/>
</dbReference>
<dbReference type="SUPFAM" id="SSF47473">
    <property type="entry name" value="EF-hand"/>
    <property type="match status" value="1"/>
</dbReference>
<dbReference type="SMART" id="SM00054">
    <property type="entry name" value="EFh"/>
    <property type="match status" value="2"/>
</dbReference>
<keyword evidence="6" id="KW-1185">Reference proteome</keyword>
<keyword evidence="1" id="KW-0106">Calcium</keyword>
<reference evidence="5" key="3">
    <citation type="submission" date="2015-04" db="UniProtKB">
        <authorList>
            <consortium name="EnsemblPlants"/>
        </authorList>
    </citation>
    <scope>IDENTIFICATION</scope>
    <source>
        <strain evidence="5">cv. Jemalong A17</strain>
    </source>
</reference>
<reference evidence="3 6" key="1">
    <citation type="journal article" date="2011" name="Nature">
        <title>The Medicago genome provides insight into the evolution of rhizobial symbioses.</title>
        <authorList>
            <person name="Young N.D."/>
            <person name="Debelle F."/>
            <person name="Oldroyd G.E."/>
            <person name="Geurts R."/>
            <person name="Cannon S.B."/>
            <person name="Udvardi M.K."/>
            <person name="Benedito V.A."/>
            <person name="Mayer K.F."/>
            <person name="Gouzy J."/>
            <person name="Schoof H."/>
            <person name="Van de Peer Y."/>
            <person name="Proost S."/>
            <person name="Cook D.R."/>
            <person name="Meyers B.C."/>
            <person name="Spannagl M."/>
            <person name="Cheung F."/>
            <person name="De Mita S."/>
            <person name="Krishnakumar V."/>
            <person name="Gundlach H."/>
            <person name="Zhou S."/>
            <person name="Mudge J."/>
            <person name="Bharti A.K."/>
            <person name="Murray J.D."/>
            <person name="Naoumkina M.A."/>
            <person name="Rosen B."/>
            <person name="Silverstein K.A."/>
            <person name="Tang H."/>
            <person name="Rombauts S."/>
            <person name="Zhao P.X."/>
            <person name="Zhou P."/>
            <person name="Barbe V."/>
            <person name="Bardou P."/>
            <person name="Bechner M."/>
            <person name="Bellec A."/>
            <person name="Berger A."/>
            <person name="Berges H."/>
            <person name="Bidwell S."/>
            <person name="Bisseling T."/>
            <person name="Choisne N."/>
            <person name="Couloux A."/>
            <person name="Denny R."/>
            <person name="Deshpande S."/>
            <person name="Dai X."/>
            <person name="Doyle J.J."/>
            <person name="Dudez A.M."/>
            <person name="Farmer A.D."/>
            <person name="Fouteau S."/>
            <person name="Franken C."/>
            <person name="Gibelin C."/>
            <person name="Gish J."/>
            <person name="Goldstein S."/>
            <person name="Gonzalez A.J."/>
            <person name="Green P.J."/>
            <person name="Hallab A."/>
            <person name="Hartog M."/>
            <person name="Hua A."/>
            <person name="Humphray S.J."/>
            <person name="Jeong D.H."/>
            <person name="Jing Y."/>
            <person name="Jocker A."/>
            <person name="Kenton S.M."/>
            <person name="Kim D.J."/>
            <person name="Klee K."/>
            <person name="Lai H."/>
            <person name="Lang C."/>
            <person name="Lin S."/>
            <person name="Macmil S.L."/>
            <person name="Magdelenat G."/>
            <person name="Matthews L."/>
            <person name="McCorrison J."/>
            <person name="Monaghan E.L."/>
            <person name="Mun J.H."/>
            <person name="Najar F.Z."/>
            <person name="Nicholson C."/>
            <person name="Noirot C."/>
            <person name="O'Bleness M."/>
            <person name="Paule C.R."/>
            <person name="Poulain J."/>
            <person name="Prion F."/>
            <person name="Qin B."/>
            <person name="Qu C."/>
            <person name="Retzel E.F."/>
            <person name="Riddle C."/>
            <person name="Sallet E."/>
            <person name="Samain S."/>
            <person name="Samson N."/>
            <person name="Sanders I."/>
            <person name="Saurat O."/>
            <person name="Scarpelli C."/>
            <person name="Schiex T."/>
            <person name="Segurens B."/>
            <person name="Severin A.J."/>
            <person name="Sherrier D.J."/>
            <person name="Shi R."/>
            <person name="Sims S."/>
            <person name="Singer S.R."/>
            <person name="Sinharoy S."/>
            <person name="Sterck L."/>
            <person name="Viollet A."/>
            <person name="Wang B.B."/>
            <person name="Wang K."/>
            <person name="Wang M."/>
            <person name="Wang X."/>
            <person name="Warfsmann J."/>
            <person name="Weissenbach J."/>
            <person name="White D.D."/>
            <person name="White J.D."/>
            <person name="Wiley G.B."/>
            <person name="Wincker P."/>
            <person name="Xing Y."/>
            <person name="Yang L."/>
            <person name="Yao Z."/>
            <person name="Ying F."/>
            <person name="Zhai J."/>
            <person name="Zhou L."/>
            <person name="Zuber A."/>
            <person name="Denarie J."/>
            <person name="Dixon R.A."/>
            <person name="May G.D."/>
            <person name="Schwartz D.C."/>
            <person name="Rogers J."/>
            <person name="Quetier F."/>
            <person name="Town C.D."/>
            <person name="Roe B.A."/>
        </authorList>
    </citation>
    <scope>NUCLEOTIDE SEQUENCE [LARGE SCALE GENOMIC DNA]</scope>
    <source>
        <strain evidence="3">A17</strain>
        <strain evidence="5 6">cv. Jemalong A17</strain>
    </source>
</reference>
<dbReference type="CDD" id="cd00051">
    <property type="entry name" value="EFh"/>
    <property type="match status" value="1"/>
</dbReference>
<evidence type="ECO:0000313" key="6">
    <source>
        <dbReference type="Proteomes" id="UP000002051"/>
    </source>
</evidence>
<dbReference type="Proteomes" id="UP000002051">
    <property type="component" value="Unassembled WGS sequence"/>
</dbReference>
<dbReference type="AlphaFoldDB" id="A0A072VPH3"/>
<dbReference type="InterPro" id="IPR011992">
    <property type="entry name" value="EF-hand-dom_pair"/>
</dbReference>
<evidence type="ECO:0000256" key="1">
    <source>
        <dbReference type="ARBA" id="ARBA00022837"/>
    </source>
</evidence>
<dbReference type="eggNOG" id="ENOG502S8T2">
    <property type="taxonomic scope" value="Eukaryota"/>
</dbReference>
<dbReference type="GO" id="GO:0030234">
    <property type="term" value="F:enzyme regulator activity"/>
    <property type="evidence" value="ECO:0000318"/>
    <property type="project" value="GO_Central"/>
</dbReference>
<dbReference type="Pfam" id="PF13499">
    <property type="entry name" value="EF-hand_7"/>
    <property type="match status" value="1"/>
</dbReference>
<sequence>MAFIQRNISSDGKRVMTLQQFKQWLKTSFDTNGDGRISKGELREAMRITSGLFASWKSNKVLKSVDSNHDGFIDDKEFINLARFAEKHLNIRVTK</sequence>
<evidence type="ECO:0000313" key="4">
    <source>
        <dbReference type="EMBL" id="RHN77328.1"/>
    </source>
</evidence>
<dbReference type="Gramene" id="rna773">
    <property type="protein sequence ID" value="RHN77328.1"/>
    <property type="gene ID" value="gene773"/>
</dbReference>
<feature type="domain" description="EF-hand" evidence="2">
    <location>
        <begin position="60"/>
        <end position="88"/>
    </location>
</feature>
<reference evidence="4" key="4">
    <citation type="journal article" date="2018" name="Nat. Plants">
        <title>Whole-genome landscape of Medicago truncatula symbiotic genes.</title>
        <authorList>
            <person name="Pecrix Y."/>
            <person name="Gamas P."/>
            <person name="Carrere S."/>
        </authorList>
    </citation>
    <scope>NUCLEOTIDE SEQUENCE</scope>
    <source>
        <tissue evidence="4">Leaves</tissue>
    </source>
</reference>
<dbReference type="GO" id="GO:0005737">
    <property type="term" value="C:cytoplasm"/>
    <property type="evidence" value="ECO:0000318"/>
    <property type="project" value="GO_Central"/>
</dbReference>
<name>A0A072VPH3_MEDTR</name>
<dbReference type="InterPro" id="IPR002048">
    <property type="entry name" value="EF_hand_dom"/>
</dbReference>
<reference evidence="3 6" key="2">
    <citation type="journal article" date="2014" name="BMC Genomics">
        <title>An improved genome release (version Mt4.0) for the model legume Medicago truncatula.</title>
        <authorList>
            <person name="Tang H."/>
            <person name="Krishnakumar V."/>
            <person name="Bidwell S."/>
            <person name="Rosen B."/>
            <person name="Chan A."/>
            <person name="Zhou S."/>
            <person name="Gentzbittel L."/>
            <person name="Childs K.L."/>
            <person name="Yandell M."/>
            <person name="Gundlach H."/>
            <person name="Mayer K.F."/>
            <person name="Schwartz D.C."/>
            <person name="Town C.D."/>
        </authorList>
    </citation>
    <scope>GENOME REANNOTATION</scope>
    <source>
        <strain evidence="3">A17</strain>
        <strain evidence="5 6">cv. Jemalong A17</strain>
    </source>
</reference>
<gene>
    <name evidence="3" type="ordered locus">MTR_1g019715</name>
    <name evidence="4" type="ORF">MtrunA17_Chr1g0153631</name>
</gene>
<feature type="domain" description="EF-hand" evidence="2">
    <location>
        <begin position="29"/>
        <end position="52"/>
    </location>
</feature>
<accession>A0A072VPH3</accession>
<protein>
    <submittedName>
        <fullName evidence="3">EF-hand pair protein</fullName>
    </submittedName>
    <submittedName>
        <fullName evidence="4">Putative EF-hand domain pair protein</fullName>
    </submittedName>
</protein>
<evidence type="ECO:0000313" key="3">
    <source>
        <dbReference type="EMBL" id="KEH40040.1"/>
    </source>
</evidence>
<dbReference type="Proteomes" id="UP000265566">
    <property type="component" value="Chromosome 1"/>
</dbReference>
<dbReference type="GO" id="GO:0005509">
    <property type="term" value="F:calcium ion binding"/>
    <property type="evidence" value="ECO:0000318"/>
    <property type="project" value="GO_Central"/>
</dbReference>
<dbReference type="EnsemblPlants" id="KEH40040">
    <property type="protein sequence ID" value="KEH40040"/>
    <property type="gene ID" value="MTR_1g019715"/>
</dbReference>
<dbReference type="STRING" id="3880.A0A072VPH3"/>
<organism evidence="3 6">
    <name type="scientific">Medicago truncatula</name>
    <name type="common">Barrel medic</name>
    <name type="synonym">Medicago tribuloides</name>
    <dbReference type="NCBI Taxonomy" id="3880"/>
    <lineage>
        <taxon>Eukaryota</taxon>
        <taxon>Viridiplantae</taxon>
        <taxon>Streptophyta</taxon>
        <taxon>Embryophyta</taxon>
        <taxon>Tracheophyta</taxon>
        <taxon>Spermatophyta</taxon>
        <taxon>Magnoliopsida</taxon>
        <taxon>eudicotyledons</taxon>
        <taxon>Gunneridae</taxon>
        <taxon>Pentapetalae</taxon>
        <taxon>rosids</taxon>
        <taxon>fabids</taxon>
        <taxon>Fabales</taxon>
        <taxon>Fabaceae</taxon>
        <taxon>Papilionoideae</taxon>
        <taxon>50 kb inversion clade</taxon>
        <taxon>NPAAA clade</taxon>
        <taxon>Hologalegina</taxon>
        <taxon>IRL clade</taxon>
        <taxon>Trifolieae</taxon>
        <taxon>Medicago</taxon>
    </lineage>
</organism>
<dbReference type="HOGENOM" id="CLU_147785_0_1_1"/>